<dbReference type="AlphaFoldDB" id="A0A226D1M3"/>
<keyword evidence="3" id="KW-1185">Reference proteome</keyword>
<keyword evidence="1" id="KW-0812">Transmembrane</keyword>
<proteinExistence type="predicted"/>
<evidence type="ECO:0000313" key="2">
    <source>
        <dbReference type="EMBL" id="OXA39482.1"/>
    </source>
</evidence>
<organism evidence="2 3">
    <name type="scientific">Folsomia candida</name>
    <name type="common">Springtail</name>
    <dbReference type="NCBI Taxonomy" id="158441"/>
    <lineage>
        <taxon>Eukaryota</taxon>
        <taxon>Metazoa</taxon>
        <taxon>Ecdysozoa</taxon>
        <taxon>Arthropoda</taxon>
        <taxon>Hexapoda</taxon>
        <taxon>Collembola</taxon>
        <taxon>Entomobryomorpha</taxon>
        <taxon>Isotomoidea</taxon>
        <taxon>Isotomidae</taxon>
        <taxon>Proisotominae</taxon>
        <taxon>Folsomia</taxon>
    </lineage>
</organism>
<evidence type="ECO:0000313" key="3">
    <source>
        <dbReference type="Proteomes" id="UP000198287"/>
    </source>
</evidence>
<feature type="transmembrane region" description="Helical" evidence="1">
    <location>
        <begin position="61"/>
        <end position="83"/>
    </location>
</feature>
<accession>A0A226D1M3</accession>
<name>A0A226D1M3_FOLCA</name>
<keyword evidence="1" id="KW-1133">Transmembrane helix</keyword>
<gene>
    <name evidence="2" type="ORF">Fcan01_25806</name>
</gene>
<keyword evidence="1" id="KW-0472">Membrane</keyword>
<dbReference type="EMBL" id="LNIX01000038">
    <property type="protein sequence ID" value="OXA39482.1"/>
    <property type="molecule type" value="Genomic_DNA"/>
</dbReference>
<protein>
    <submittedName>
        <fullName evidence="2">Uncharacterized protein</fullName>
    </submittedName>
</protein>
<dbReference type="Proteomes" id="UP000198287">
    <property type="component" value="Unassembled WGS sequence"/>
</dbReference>
<sequence length="146" mass="16186">MLFMVTHVVSNSVFPLTLWDISTMESSSSQSANYFNLEDVKFFSFKNLRHNLRLDEKKACVLYVACKMRVLFVVMLIFGVIIAPRLAIPQSRSVGDVNSTISCICTAPKCTGENPDYECGIGKVCKDLAACGWRCQGGFLQLCVAI</sequence>
<comment type="caution">
    <text evidence="2">The sequence shown here is derived from an EMBL/GenBank/DDBJ whole genome shotgun (WGS) entry which is preliminary data.</text>
</comment>
<evidence type="ECO:0000256" key="1">
    <source>
        <dbReference type="SAM" id="Phobius"/>
    </source>
</evidence>
<reference evidence="2 3" key="1">
    <citation type="submission" date="2015-12" db="EMBL/GenBank/DDBJ databases">
        <title>The genome of Folsomia candida.</title>
        <authorList>
            <person name="Faddeeva A."/>
            <person name="Derks M.F."/>
            <person name="Anvar Y."/>
            <person name="Smit S."/>
            <person name="Van Straalen N."/>
            <person name="Roelofs D."/>
        </authorList>
    </citation>
    <scope>NUCLEOTIDE SEQUENCE [LARGE SCALE GENOMIC DNA]</scope>
    <source>
        <strain evidence="2 3">VU population</strain>
        <tissue evidence="2">Whole body</tissue>
    </source>
</reference>